<gene>
    <name evidence="1" type="ORF">TUM18999_34270</name>
    <name evidence="2" type="ORF">TUM20286_61760</name>
</gene>
<dbReference type="Gene3D" id="3.30.1330.40">
    <property type="entry name" value="RutC-like"/>
    <property type="match status" value="1"/>
</dbReference>
<evidence type="ECO:0000313" key="4">
    <source>
        <dbReference type="Proteomes" id="UP001054892"/>
    </source>
</evidence>
<dbReference type="EMBL" id="BQKM01000035">
    <property type="protein sequence ID" value="GJN56424.1"/>
    <property type="molecule type" value="Genomic_DNA"/>
</dbReference>
<evidence type="ECO:0000313" key="2">
    <source>
        <dbReference type="EMBL" id="GJN56424.1"/>
    </source>
</evidence>
<dbReference type="PANTHER" id="PTHR43857">
    <property type="entry name" value="BLR7761 PROTEIN"/>
    <property type="match status" value="1"/>
</dbReference>
<evidence type="ECO:0000313" key="1">
    <source>
        <dbReference type="EMBL" id="BCG25236.1"/>
    </source>
</evidence>
<keyword evidence="4" id="KW-1185">Reference proteome</keyword>
<reference evidence="1 3" key="1">
    <citation type="submission" date="2020-05" db="EMBL/GenBank/DDBJ databases">
        <title>Characterization of novel class B3 metallo-beta-lactamase from novel Pseudomonas species.</title>
        <authorList>
            <person name="Yamada K."/>
            <person name="Aoki K."/>
            <person name="Ishii Y."/>
        </authorList>
    </citation>
    <scope>NUCLEOTIDE SEQUENCE [LARGE SCALE GENOMIC DNA]</scope>
    <source>
        <strain evidence="1 3">TUM18999</strain>
        <strain evidence="2 4">TUM20286</strain>
    </source>
</reference>
<accession>A0A6J4E7M1</accession>
<dbReference type="PANTHER" id="PTHR43857:SF1">
    <property type="entry name" value="YJGH FAMILY PROTEIN"/>
    <property type="match status" value="1"/>
</dbReference>
<dbReference type="KEGG" id="ptw:TUM18999_34270"/>
<name>A0A6J4E7M1_9PSED</name>
<dbReference type="AlphaFoldDB" id="A0A6J4E7M1"/>
<dbReference type="Pfam" id="PF01042">
    <property type="entry name" value="Ribonuc_L-PSP"/>
    <property type="match status" value="1"/>
</dbReference>
<dbReference type="InterPro" id="IPR035959">
    <property type="entry name" value="RutC-like_sf"/>
</dbReference>
<dbReference type="EMBL" id="AP023189">
    <property type="protein sequence ID" value="BCG25236.1"/>
    <property type="molecule type" value="Genomic_DNA"/>
</dbReference>
<dbReference type="RefSeq" id="WP_173180373.1">
    <property type="nucleotide sequence ID" value="NZ_AP023189.1"/>
</dbReference>
<proteinExistence type="predicted"/>
<sequence>MAASRPDGQKTAYWGVPWEEGYGYPQARQVGNEVYVSGQFNHDEDGNLVAPAPLDGKGKPRDFSAMGEQMRTAYANIAKLLALYGATLEDVVEETLYVLDMDAAFAVVGSVRKAAYGTERPQCASNIIGVSRLAQRPQLVEIACKAVIGAQADQAR</sequence>
<dbReference type="InterPro" id="IPR006175">
    <property type="entry name" value="YjgF/YER057c/UK114"/>
</dbReference>
<organism evidence="1 3">
    <name type="scientific">Pseudomonas tohonis</name>
    <dbReference type="NCBI Taxonomy" id="2725477"/>
    <lineage>
        <taxon>Bacteria</taxon>
        <taxon>Pseudomonadati</taxon>
        <taxon>Pseudomonadota</taxon>
        <taxon>Gammaproteobacteria</taxon>
        <taxon>Pseudomonadales</taxon>
        <taxon>Pseudomonadaceae</taxon>
        <taxon>Pseudomonas</taxon>
    </lineage>
</organism>
<dbReference type="Proteomes" id="UP000509383">
    <property type="component" value="Chromosome"/>
</dbReference>
<protein>
    <recommendedName>
        <fullName evidence="5">RidA family protein</fullName>
    </recommendedName>
</protein>
<evidence type="ECO:0000313" key="3">
    <source>
        <dbReference type="Proteomes" id="UP000509383"/>
    </source>
</evidence>
<evidence type="ECO:0008006" key="5">
    <source>
        <dbReference type="Google" id="ProtNLM"/>
    </source>
</evidence>
<dbReference type="SUPFAM" id="SSF55298">
    <property type="entry name" value="YjgF-like"/>
    <property type="match status" value="1"/>
</dbReference>
<dbReference type="Proteomes" id="UP001054892">
    <property type="component" value="Unassembled WGS sequence"/>
</dbReference>